<reference evidence="4 5" key="1">
    <citation type="submission" date="2018-08" db="EMBL/GenBank/DDBJ databases">
        <title>Hydrogenophaga sp. LA-38 isolated from sludge.</title>
        <authorList>
            <person name="Im W.-T."/>
        </authorList>
    </citation>
    <scope>NUCLEOTIDE SEQUENCE [LARGE SCALE GENOMIC DNA]</scope>
    <source>
        <strain evidence="4 5">LA-38</strain>
    </source>
</reference>
<comment type="caution">
    <text evidence="4">The sequence shown here is derived from an EMBL/GenBank/DDBJ whole genome shotgun (WGS) entry which is preliminary data.</text>
</comment>
<dbReference type="InterPro" id="IPR023346">
    <property type="entry name" value="Lysozyme-like_dom_sf"/>
</dbReference>
<evidence type="ECO:0000256" key="1">
    <source>
        <dbReference type="ARBA" id="ARBA00007734"/>
    </source>
</evidence>
<gene>
    <name evidence="4" type="ORF">DY262_03540</name>
</gene>
<evidence type="ECO:0000313" key="5">
    <source>
        <dbReference type="Proteomes" id="UP000261931"/>
    </source>
</evidence>
<dbReference type="Proteomes" id="UP000261931">
    <property type="component" value="Unassembled WGS sequence"/>
</dbReference>
<dbReference type="SMART" id="SM00671">
    <property type="entry name" value="SEL1"/>
    <property type="match status" value="2"/>
</dbReference>
<dbReference type="InterPro" id="IPR011990">
    <property type="entry name" value="TPR-like_helical_dom_sf"/>
</dbReference>
<keyword evidence="5" id="KW-1185">Reference proteome</keyword>
<accession>A0A372EMQ4</accession>
<proteinExistence type="inferred from homology"/>
<dbReference type="Gene3D" id="1.10.530.10">
    <property type="match status" value="1"/>
</dbReference>
<feature type="region of interest" description="Disordered" evidence="2">
    <location>
        <begin position="1"/>
        <end position="24"/>
    </location>
</feature>
<dbReference type="InterPro" id="IPR008258">
    <property type="entry name" value="Transglycosylase_SLT_dom_1"/>
</dbReference>
<dbReference type="PANTHER" id="PTHR37423">
    <property type="entry name" value="SOLUBLE LYTIC MUREIN TRANSGLYCOSYLASE-RELATED"/>
    <property type="match status" value="1"/>
</dbReference>
<sequence>MTHLRHASRAPLEGAVPAGRPDRPRGASRLALGALALGLLGGPAQAAADASERQAWREQAVALEHGEGVARDMAAAMRLYCQAALAGDAPSAWNLGWIHANGRGVPRNDGLAAHWFARAALLGDDKAEAMFQRLGVPADKPDCVREAEAREARLAADQAEQQRQAEEKQALSTAYRAHVDTAEQQRIMKIVYKLAPRYGLEPGLVYAVIRAESNFNVNAVSDKNAQGLMQLIPETAARFAVSKPFDAEQNIRGGMAYLRWLLSYFRGQVPLAVAAYNAGEGAVDKYGGVPPFAETRDYVRRIQRFFAITEHPFDARLTAPSPLLLQPVSAQR</sequence>
<name>A0A372EMQ4_9BURK</name>
<protein>
    <submittedName>
        <fullName evidence="4">Lytic transglycosylase</fullName>
    </submittedName>
</protein>
<dbReference type="CDD" id="cd00254">
    <property type="entry name" value="LT-like"/>
    <property type="match status" value="1"/>
</dbReference>
<dbReference type="InterPro" id="IPR006597">
    <property type="entry name" value="Sel1-like"/>
</dbReference>
<dbReference type="EMBL" id="QVLS01000002">
    <property type="protein sequence ID" value="RFP80866.1"/>
    <property type="molecule type" value="Genomic_DNA"/>
</dbReference>
<evidence type="ECO:0000256" key="2">
    <source>
        <dbReference type="SAM" id="MobiDB-lite"/>
    </source>
</evidence>
<feature type="domain" description="Transglycosylase SLT" evidence="3">
    <location>
        <begin position="194"/>
        <end position="289"/>
    </location>
</feature>
<dbReference type="SUPFAM" id="SSF81901">
    <property type="entry name" value="HCP-like"/>
    <property type="match status" value="1"/>
</dbReference>
<dbReference type="Gene3D" id="1.25.40.10">
    <property type="entry name" value="Tetratricopeptide repeat domain"/>
    <property type="match status" value="1"/>
</dbReference>
<evidence type="ECO:0000259" key="3">
    <source>
        <dbReference type="Pfam" id="PF01464"/>
    </source>
</evidence>
<evidence type="ECO:0000313" key="4">
    <source>
        <dbReference type="EMBL" id="RFP80866.1"/>
    </source>
</evidence>
<dbReference type="Pfam" id="PF01464">
    <property type="entry name" value="SLT"/>
    <property type="match status" value="1"/>
</dbReference>
<dbReference type="Pfam" id="PF08238">
    <property type="entry name" value="Sel1"/>
    <property type="match status" value="2"/>
</dbReference>
<dbReference type="RefSeq" id="WP_116957611.1">
    <property type="nucleotide sequence ID" value="NZ_QVLS01000002.1"/>
</dbReference>
<comment type="similarity">
    <text evidence="1">Belongs to the transglycosylase Slt family.</text>
</comment>
<dbReference type="PANTHER" id="PTHR37423:SF2">
    <property type="entry name" value="MEMBRANE-BOUND LYTIC MUREIN TRANSGLYCOSYLASE C"/>
    <property type="match status" value="1"/>
</dbReference>
<dbReference type="SUPFAM" id="SSF53955">
    <property type="entry name" value="Lysozyme-like"/>
    <property type="match status" value="1"/>
</dbReference>
<organism evidence="4 5">
    <name type="scientific">Hydrogenophaga borbori</name>
    <dbReference type="NCBI Taxonomy" id="2294117"/>
    <lineage>
        <taxon>Bacteria</taxon>
        <taxon>Pseudomonadati</taxon>
        <taxon>Pseudomonadota</taxon>
        <taxon>Betaproteobacteria</taxon>
        <taxon>Burkholderiales</taxon>
        <taxon>Comamonadaceae</taxon>
        <taxon>Hydrogenophaga</taxon>
    </lineage>
</organism>
<dbReference type="AlphaFoldDB" id="A0A372EMQ4"/>